<dbReference type="GO" id="GO:0006355">
    <property type="term" value="P:regulation of DNA-templated transcription"/>
    <property type="evidence" value="ECO:0007669"/>
    <property type="project" value="InterPro"/>
</dbReference>
<gene>
    <name evidence="5" type="ORF">SAMN04489810_1533</name>
</gene>
<dbReference type="STRING" id="370764.SAMN04489810_1533"/>
<dbReference type="PROSITE" id="PS50043">
    <property type="entry name" value="HTH_LUXR_2"/>
    <property type="match status" value="1"/>
</dbReference>
<dbReference type="Proteomes" id="UP000199009">
    <property type="component" value="Chromosome I"/>
</dbReference>
<keyword evidence="6" id="KW-1185">Reference proteome</keyword>
<evidence type="ECO:0000313" key="5">
    <source>
        <dbReference type="EMBL" id="SDG87562.1"/>
    </source>
</evidence>
<dbReference type="EMBL" id="LT629692">
    <property type="protein sequence ID" value="SDG87562.1"/>
    <property type="molecule type" value="Genomic_DNA"/>
</dbReference>
<dbReference type="InterPro" id="IPR000792">
    <property type="entry name" value="Tscrpt_reg_LuxR_C"/>
</dbReference>
<dbReference type="PRINTS" id="PR00038">
    <property type="entry name" value="HTHLUXR"/>
</dbReference>
<dbReference type="Pfam" id="PF00196">
    <property type="entry name" value="GerE"/>
    <property type="match status" value="1"/>
</dbReference>
<dbReference type="PANTHER" id="PTHR44688">
    <property type="entry name" value="DNA-BINDING TRANSCRIPTIONAL ACTIVATOR DEVR_DOSR"/>
    <property type="match status" value="1"/>
</dbReference>
<keyword evidence="1" id="KW-0805">Transcription regulation</keyword>
<evidence type="ECO:0000256" key="3">
    <source>
        <dbReference type="ARBA" id="ARBA00023163"/>
    </source>
</evidence>
<organism evidence="5 6">
    <name type="scientific">Microbacterium pygmaeum</name>
    <dbReference type="NCBI Taxonomy" id="370764"/>
    <lineage>
        <taxon>Bacteria</taxon>
        <taxon>Bacillati</taxon>
        <taxon>Actinomycetota</taxon>
        <taxon>Actinomycetes</taxon>
        <taxon>Micrococcales</taxon>
        <taxon>Microbacteriaceae</taxon>
        <taxon>Microbacterium</taxon>
    </lineage>
</organism>
<dbReference type="OrthoDB" id="3171430at2"/>
<dbReference type="InterPro" id="IPR036890">
    <property type="entry name" value="HATPase_C_sf"/>
</dbReference>
<dbReference type="SUPFAM" id="SSF46894">
    <property type="entry name" value="C-terminal effector domain of the bipartite response regulators"/>
    <property type="match status" value="1"/>
</dbReference>
<keyword evidence="2" id="KW-0238">DNA-binding</keyword>
<dbReference type="InterPro" id="IPR016032">
    <property type="entry name" value="Sig_transdc_resp-reg_C-effctor"/>
</dbReference>
<dbReference type="SMART" id="SM00421">
    <property type="entry name" value="HTH_LUXR"/>
    <property type="match status" value="1"/>
</dbReference>
<dbReference type="AlphaFoldDB" id="A0A1G7XTN8"/>
<protein>
    <submittedName>
        <fullName evidence="5">Regulatory protein, luxR family</fullName>
    </submittedName>
</protein>
<accession>A0A1G7XTN8</accession>
<dbReference type="Gene3D" id="1.10.10.10">
    <property type="entry name" value="Winged helix-like DNA-binding domain superfamily/Winged helix DNA-binding domain"/>
    <property type="match status" value="1"/>
</dbReference>
<evidence type="ECO:0000259" key="4">
    <source>
        <dbReference type="PROSITE" id="PS50043"/>
    </source>
</evidence>
<dbReference type="SUPFAM" id="SSF55874">
    <property type="entry name" value="ATPase domain of HSP90 chaperone/DNA topoisomerase II/histidine kinase"/>
    <property type="match status" value="1"/>
</dbReference>
<sequence length="434" mass="46745">MSPAQGGAFDDERVGLERSDLSGTLRGVAEVLTAPPTLIPQRLSLFLTPLISHSALVYLVADAAGAQRGGAGAASFVDGVSFLALDELRRMLGPGHTRRGRIATIAGEVDTFQALSTNGALLVLAEPDDSQSDAAVLELWNIVALRVQEFADAAPPDYLQRARATSSVRMEALTELADEYSTTLESLLAALRSATLDDRSARRTATQLAAEGMVHLRTASDRVRTFTEEPVTTAFERLRDDLRPLVRYRDIDVQFVEPPIDGRALPSEIAHGARAVVRGSILALVDRHDVSRVRVQWDCDGTNLLINVRDDGPGDLSEESVQLRLVRQRVVALNGRLSFEATPGWGTEMSVVMPLDPPTALGATPAAWDLRPREAEVLGLLIAGQRNREIAANLGISENTVKFHVAKIFRKLGVSGRAEATAVVLAHGPAVPRD</sequence>
<reference evidence="5 6" key="1">
    <citation type="submission" date="2016-10" db="EMBL/GenBank/DDBJ databases">
        <authorList>
            <person name="de Groot N.N."/>
        </authorList>
    </citation>
    <scope>NUCLEOTIDE SEQUENCE [LARGE SCALE GENOMIC DNA]</scope>
    <source>
        <strain evidence="5 6">DSM 23142</strain>
    </source>
</reference>
<name>A0A1G7XTN8_9MICO</name>
<keyword evidence="3" id="KW-0804">Transcription</keyword>
<dbReference type="CDD" id="cd06170">
    <property type="entry name" value="LuxR_C_like"/>
    <property type="match status" value="1"/>
</dbReference>
<dbReference type="RefSeq" id="WP_091488337.1">
    <property type="nucleotide sequence ID" value="NZ_LT629692.1"/>
</dbReference>
<dbReference type="GO" id="GO:0003677">
    <property type="term" value="F:DNA binding"/>
    <property type="evidence" value="ECO:0007669"/>
    <property type="project" value="UniProtKB-KW"/>
</dbReference>
<evidence type="ECO:0000313" key="6">
    <source>
        <dbReference type="Proteomes" id="UP000199009"/>
    </source>
</evidence>
<evidence type="ECO:0000256" key="2">
    <source>
        <dbReference type="ARBA" id="ARBA00023125"/>
    </source>
</evidence>
<feature type="domain" description="HTH luxR-type" evidence="4">
    <location>
        <begin position="363"/>
        <end position="428"/>
    </location>
</feature>
<dbReference type="PANTHER" id="PTHR44688:SF16">
    <property type="entry name" value="DNA-BINDING TRANSCRIPTIONAL ACTIVATOR DEVR_DOSR"/>
    <property type="match status" value="1"/>
</dbReference>
<proteinExistence type="predicted"/>
<dbReference type="Gene3D" id="3.30.565.10">
    <property type="entry name" value="Histidine kinase-like ATPase, C-terminal domain"/>
    <property type="match status" value="1"/>
</dbReference>
<evidence type="ECO:0000256" key="1">
    <source>
        <dbReference type="ARBA" id="ARBA00023015"/>
    </source>
</evidence>
<dbReference type="InterPro" id="IPR036388">
    <property type="entry name" value="WH-like_DNA-bd_sf"/>
</dbReference>